<dbReference type="EMBL" id="PHHF01000049">
    <property type="protein sequence ID" value="PTD19881.1"/>
    <property type="molecule type" value="Genomic_DNA"/>
</dbReference>
<protein>
    <submittedName>
        <fullName evidence="1">Uncharacterized protein</fullName>
    </submittedName>
</protein>
<gene>
    <name evidence="1" type="ORF">CV103_11875</name>
</gene>
<dbReference type="Proteomes" id="UP000241206">
    <property type="component" value="Unassembled WGS sequence"/>
</dbReference>
<organism evidence="1 2">
    <name type="scientific">Edaphosphingomonas fennica</name>
    <dbReference type="NCBI Taxonomy" id="114404"/>
    <lineage>
        <taxon>Bacteria</taxon>
        <taxon>Pseudomonadati</taxon>
        <taxon>Pseudomonadota</taxon>
        <taxon>Alphaproteobacteria</taxon>
        <taxon>Sphingomonadales</taxon>
        <taxon>Rhizorhabdaceae</taxon>
        <taxon>Edaphosphingomonas</taxon>
    </lineage>
</organism>
<reference evidence="1 2" key="1">
    <citation type="submission" date="2017-11" db="EMBL/GenBank/DDBJ databases">
        <title>Sphingomonas oleivorans sp. nov., isolated from oil-contaminated soil.</title>
        <authorList>
            <person name="Wang L."/>
            <person name="Chen L."/>
        </authorList>
    </citation>
    <scope>NUCLEOTIDE SEQUENCE [LARGE SCALE GENOMIC DNA]</scope>
    <source>
        <strain evidence="1 2">K101</strain>
    </source>
</reference>
<accession>A0A2T4HVQ7</accession>
<name>A0A2T4HVQ7_9SPHN</name>
<evidence type="ECO:0000313" key="1">
    <source>
        <dbReference type="EMBL" id="PTD19881.1"/>
    </source>
</evidence>
<proteinExistence type="predicted"/>
<evidence type="ECO:0000313" key="2">
    <source>
        <dbReference type="Proteomes" id="UP000241206"/>
    </source>
</evidence>
<dbReference type="AlphaFoldDB" id="A0A2T4HVQ7"/>
<keyword evidence="2" id="KW-1185">Reference proteome</keyword>
<comment type="caution">
    <text evidence="1">The sequence shown here is derived from an EMBL/GenBank/DDBJ whole genome shotgun (WGS) entry which is preliminary data.</text>
</comment>
<dbReference type="RefSeq" id="WP_107395038.1">
    <property type="nucleotide sequence ID" value="NZ_PHHF01000049.1"/>
</dbReference>
<sequence length="125" mass="13523">MSDSACTFLESLQRFDLSMLLRHCRASVEEVEVAFDWVGDITEEAVVVRAPIPIAEALTSLPPQDRKRIAEAVASGQQTAKQHEDICVVTADGSQANGAVALLSELLIHRAMMVSVSTGGPRFRT</sequence>